<dbReference type="InterPro" id="IPR015424">
    <property type="entry name" value="PyrdxlP-dep_Trfase"/>
</dbReference>
<name>A0A1M5RBB4_9BACT</name>
<evidence type="ECO:0000256" key="5">
    <source>
        <dbReference type="RuleBase" id="RU362118"/>
    </source>
</evidence>
<sequence>MNFSTKAIHIGEDPKKLQYGDAVSPVHFATTFAKTSIKQIDEEYVYSRSGNPTRDNLEKKLAALENAKYALAFSSGLAAETTILLSLLKEGDHVIAFDDLYGGTKRLFKQVMKRFGIEFSYVDFRILENIEKEIKPNTKIIWIESPTNPLLKLADIKEISRIAKSKGIIVVVDNTFASPYFQNPLDLGADIVLHSITKYISGHSDVVGGAIMLNNEAIFEKLKFHQNAVGAILDPFSSWLAMRGIKTLSVRMEKHEKNAQTIAKYLENHPLVKRVHYPGLPSHPQYELAKKQMKGFSGILSFELKGDINMAIKFVENLKLFFLAESLGGVESLIELPALMTHSSVPREERIKVGISDSLIRVSVGIEDVEDLIDDLERGFTAVKA</sequence>
<dbReference type="FunFam" id="3.40.640.10:FF:000009">
    <property type="entry name" value="Cystathionine gamma-synthase homolog"/>
    <property type="match status" value="1"/>
</dbReference>
<gene>
    <name evidence="6" type="ORF">SAMN02745199_0432</name>
</gene>
<dbReference type="PANTHER" id="PTHR11808:SF15">
    <property type="entry name" value="CYSTATHIONINE GAMMA-LYASE"/>
    <property type="match status" value="1"/>
</dbReference>
<dbReference type="PANTHER" id="PTHR11808">
    <property type="entry name" value="TRANS-SULFURATION ENZYME FAMILY MEMBER"/>
    <property type="match status" value="1"/>
</dbReference>
<dbReference type="AlphaFoldDB" id="A0A1M5RBB4"/>
<dbReference type="PIRSF" id="PIRSF001434">
    <property type="entry name" value="CGS"/>
    <property type="match status" value="1"/>
</dbReference>
<dbReference type="RefSeq" id="WP_073071640.1">
    <property type="nucleotide sequence ID" value="NZ_FQXN01000001.1"/>
</dbReference>
<dbReference type="OrthoDB" id="9780685at2"/>
<evidence type="ECO:0000256" key="1">
    <source>
        <dbReference type="ARBA" id="ARBA00001933"/>
    </source>
</evidence>
<dbReference type="GO" id="GO:0004123">
    <property type="term" value="F:cystathionine gamma-lyase activity"/>
    <property type="evidence" value="ECO:0007669"/>
    <property type="project" value="UniProtKB-ARBA"/>
</dbReference>
<evidence type="ECO:0000256" key="4">
    <source>
        <dbReference type="PIRSR" id="PIRSR001434-2"/>
    </source>
</evidence>
<evidence type="ECO:0000256" key="3">
    <source>
        <dbReference type="ARBA" id="ARBA00022898"/>
    </source>
</evidence>
<dbReference type="InterPro" id="IPR015421">
    <property type="entry name" value="PyrdxlP-dep_Trfase_major"/>
</dbReference>
<dbReference type="GO" id="GO:0030170">
    <property type="term" value="F:pyridoxal phosphate binding"/>
    <property type="evidence" value="ECO:0007669"/>
    <property type="project" value="InterPro"/>
</dbReference>
<proteinExistence type="inferred from homology"/>
<dbReference type="InterPro" id="IPR000277">
    <property type="entry name" value="Cys/Met-Metab_PyrdxlP-dep_enz"/>
</dbReference>
<dbReference type="GO" id="GO:0005737">
    <property type="term" value="C:cytoplasm"/>
    <property type="evidence" value="ECO:0007669"/>
    <property type="project" value="TreeGrafter"/>
</dbReference>
<dbReference type="Proteomes" id="UP000242592">
    <property type="component" value="Unassembled WGS sequence"/>
</dbReference>
<keyword evidence="3 4" id="KW-0663">Pyridoxal phosphate</keyword>
<evidence type="ECO:0000256" key="2">
    <source>
        <dbReference type="ARBA" id="ARBA00009077"/>
    </source>
</evidence>
<reference evidence="7" key="1">
    <citation type="submission" date="2016-11" db="EMBL/GenBank/DDBJ databases">
        <authorList>
            <person name="Varghese N."/>
            <person name="Submissions S."/>
        </authorList>
    </citation>
    <scope>NUCLEOTIDE SEQUENCE [LARGE SCALE GENOMIC DNA]</scope>
    <source>
        <strain evidence="7">DSM 15807</strain>
    </source>
</reference>
<comment type="similarity">
    <text evidence="2 5">Belongs to the trans-sulfuration enzymes family.</text>
</comment>
<evidence type="ECO:0000313" key="6">
    <source>
        <dbReference type="EMBL" id="SHH23359.1"/>
    </source>
</evidence>
<comment type="cofactor">
    <cofactor evidence="1 5">
        <name>pyridoxal 5'-phosphate</name>
        <dbReference type="ChEBI" id="CHEBI:597326"/>
    </cofactor>
</comment>
<dbReference type="Pfam" id="PF01053">
    <property type="entry name" value="Cys_Met_Meta_PP"/>
    <property type="match status" value="1"/>
</dbReference>
<dbReference type="STRING" id="1123380.SAMN02745199_0432"/>
<dbReference type="InterPro" id="IPR054542">
    <property type="entry name" value="Cys_met_metab_PP"/>
</dbReference>
<dbReference type="FunFam" id="3.90.1150.10:FF:000008">
    <property type="entry name" value="Cystathionine gamma-synthase"/>
    <property type="match status" value="1"/>
</dbReference>
<dbReference type="GO" id="GO:0019343">
    <property type="term" value="P:cysteine biosynthetic process via cystathionine"/>
    <property type="evidence" value="ECO:0007669"/>
    <property type="project" value="TreeGrafter"/>
</dbReference>
<keyword evidence="6" id="KW-0456">Lyase</keyword>
<organism evidence="6 7">
    <name type="scientific">Thermosipho atlanticus DSM 15807</name>
    <dbReference type="NCBI Taxonomy" id="1123380"/>
    <lineage>
        <taxon>Bacteria</taxon>
        <taxon>Thermotogati</taxon>
        <taxon>Thermotogota</taxon>
        <taxon>Thermotogae</taxon>
        <taxon>Thermotogales</taxon>
        <taxon>Fervidobacteriaceae</taxon>
        <taxon>Thermosipho</taxon>
    </lineage>
</organism>
<keyword evidence="7" id="KW-1185">Reference proteome</keyword>
<feature type="modified residue" description="N6-(pyridoxal phosphate)lysine" evidence="4">
    <location>
        <position position="198"/>
    </location>
</feature>
<dbReference type="PROSITE" id="PS00868">
    <property type="entry name" value="CYS_MET_METAB_PP"/>
    <property type="match status" value="1"/>
</dbReference>
<dbReference type="InterPro" id="IPR015422">
    <property type="entry name" value="PyrdxlP-dep_Trfase_small"/>
</dbReference>
<dbReference type="EMBL" id="FQXN01000001">
    <property type="protein sequence ID" value="SHH23359.1"/>
    <property type="molecule type" value="Genomic_DNA"/>
</dbReference>
<dbReference type="SUPFAM" id="SSF53383">
    <property type="entry name" value="PLP-dependent transferases"/>
    <property type="match status" value="1"/>
</dbReference>
<protein>
    <submittedName>
        <fullName evidence="6">Cystathionine gamma-lyase</fullName>
    </submittedName>
</protein>
<accession>A0A1M5RBB4</accession>
<dbReference type="Gene3D" id="3.40.640.10">
    <property type="entry name" value="Type I PLP-dependent aspartate aminotransferase-like (Major domain)"/>
    <property type="match status" value="1"/>
</dbReference>
<evidence type="ECO:0000313" key="7">
    <source>
        <dbReference type="Proteomes" id="UP000242592"/>
    </source>
</evidence>
<dbReference type="GO" id="GO:0019346">
    <property type="term" value="P:transsulfuration"/>
    <property type="evidence" value="ECO:0007669"/>
    <property type="project" value="InterPro"/>
</dbReference>
<dbReference type="Gene3D" id="3.90.1150.10">
    <property type="entry name" value="Aspartate Aminotransferase, domain 1"/>
    <property type="match status" value="1"/>
</dbReference>
<dbReference type="CDD" id="cd00614">
    <property type="entry name" value="CGS_like"/>
    <property type="match status" value="1"/>
</dbReference>